<name>F1TD76_9FIRM</name>
<dbReference type="PANTHER" id="PTHR32439:SF9">
    <property type="entry name" value="BLR3264 PROTEIN"/>
    <property type="match status" value="1"/>
</dbReference>
<dbReference type="PANTHER" id="PTHR32439">
    <property type="entry name" value="FERREDOXIN--NITRITE REDUCTASE, CHLOROPLASTIC"/>
    <property type="match status" value="1"/>
</dbReference>
<dbReference type="InterPro" id="IPR036136">
    <property type="entry name" value="Nit/Sulf_reduc_fer-like_dom_sf"/>
</dbReference>
<proteinExistence type="predicted"/>
<evidence type="ECO:0000259" key="7">
    <source>
        <dbReference type="PROSITE" id="PS51379"/>
    </source>
</evidence>
<dbReference type="SUPFAM" id="SSF55124">
    <property type="entry name" value="Nitrite/Sulfite reductase N-terminal domain-like"/>
    <property type="match status" value="1"/>
</dbReference>
<dbReference type="InterPro" id="IPR017896">
    <property type="entry name" value="4Fe4S_Fe-S-bd"/>
</dbReference>
<dbReference type="GO" id="GO:0046872">
    <property type="term" value="F:metal ion binding"/>
    <property type="evidence" value="ECO:0007669"/>
    <property type="project" value="UniProtKB-KW"/>
</dbReference>
<keyword evidence="3" id="KW-0479">Metal-binding</keyword>
<feature type="domain" description="4Fe-4S ferredoxin-type" evidence="7">
    <location>
        <begin position="188"/>
        <end position="217"/>
    </location>
</feature>
<dbReference type="Gene3D" id="3.30.70.3340">
    <property type="match status" value="1"/>
</dbReference>
<keyword evidence="9" id="KW-1185">Reference proteome</keyword>
<protein>
    <submittedName>
        <fullName evidence="8">Nitrite and sulphite reductase 4Fe-4S region</fullName>
    </submittedName>
</protein>
<dbReference type="InterPro" id="IPR006067">
    <property type="entry name" value="NO2/SO3_Rdtase_4Fe4S_dom"/>
</dbReference>
<dbReference type="InterPro" id="IPR005117">
    <property type="entry name" value="NiRdtase/SiRdtase_haem-b_fer"/>
</dbReference>
<keyword evidence="6" id="KW-0411">Iron-sulfur</keyword>
<dbReference type="eggNOG" id="COG2221">
    <property type="taxonomic scope" value="Bacteria"/>
</dbReference>
<evidence type="ECO:0000256" key="3">
    <source>
        <dbReference type="ARBA" id="ARBA00022723"/>
    </source>
</evidence>
<keyword evidence="5" id="KW-0408">Iron</keyword>
<dbReference type="Pfam" id="PF00037">
    <property type="entry name" value="Fer4"/>
    <property type="match status" value="2"/>
</dbReference>
<sequence length="287" mass="32050">MEQVDYNELKKGGFIQQIQKNNFSMRLGIVGGRIQAEQLQKVNEIASKYGQGYIHMTSRQSIEIPFIKLEDIEAVKQELAEAKLYPAASGPRVRTITACQGNGVCRNGLIDSTDLANEFGKRYYGKDLPHKFKLGITACSNNCLKAEENDLGVKGAVKPNWNKDNCIYCGLCENACRHGAITINKTAKEFSYAASACKYCGRCVKVCPKGAWEGISGLIVYFGGLFGNRIAIGKQLFPIVFTNDKLFEIVDITLGFFEKHGKKGERFRYTVERVGWELFEKELEGVL</sequence>
<evidence type="ECO:0000313" key="9">
    <source>
        <dbReference type="Proteomes" id="UP000003860"/>
    </source>
</evidence>
<dbReference type="InterPro" id="IPR051329">
    <property type="entry name" value="NIR_SIR_4Fe-4S"/>
</dbReference>
<dbReference type="EMBL" id="ACXX02000007">
    <property type="protein sequence ID" value="EGD47514.1"/>
    <property type="molecule type" value="Genomic_DNA"/>
</dbReference>
<dbReference type="Pfam" id="PF03460">
    <property type="entry name" value="NIR_SIR_ferr"/>
    <property type="match status" value="1"/>
</dbReference>
<organism evidence="8 9">
    <name type="scientific">Ruminiclostridium papyrosolvens DSM 2782</name>
    <dbReference type="NCBI Taxonomy" id="588581"/>
    <lineage>
        <taxon>Bacteria</taxon>
        <taxon>Bacillati</taxon>
        <taxon>Bacillota</taxon>
        <taxon>Clostridia</taxon>
        <taxon>Eubacteriales</taxon>
        <taxon>Oscillospiraceae</taxon>
        <taxon>Ruminiclostridium</taxon>
    </lineage>
</organism>
<accession>F1TD76</accession>
<reference evidence="8" key="1">
    <citation type="submission" date="2009-07" db="EMBL/GenBank/DDBJ databases">
        <authorList>
            <consortium name="US DOE Joint Genome Institute (JGI-PGF)"/>
            <person name="Lucas S."/>
            <person name="Copeland A."/>
            <person name="Lapidus A."/>
            <person name="Glavina del Rio T."/>
            <person name="Tice H."/>
            <person name="Bruce D."/>
            <person name="Goodwin L."/>
            <person name="Pitluck S."/>
            <person name="Larimer F."/>
            <person name="Land M.L."/>
            <person name="Mouttaki H."/>
            <person name="He Z."/>
            <person name="Zhou J."/>
            <person name="Hemme C.L."/>
        </authorList>
    </citation>
    <scope>NUCLEOTIDE SEQUENCE</scope>
    <source>
        <strain evidence="8">DSM 2782</strain>
    </source>
</reference>
<dbReference type="SUPFAM" id="SSF56014">
    <property type="entry name" value="Nitrite and sulphite reductase 4Fe-4S domain-like"/>
    <property type="match status" value="1"/>
</dbReference>
<dbReference type="Pfam" id="PF01077">
    <property type="entry name" value="NIR_SIR"/>
    <property type="match status" value="1"/>
</dbReference>
<gene>
    <name evidence="8" type="ORF">Cpap_1704</name>
</gene>
<dbReference type="GO" id="GO:0051539">
    <property type="term" value="F:4 iron, 4 sulfur cluster binding"/>
    <property type="evidence" value="ECO:0007669"/>
    <property type="project" value="UniProtKB-KW"/>
</dbReference>
<keyword evidence="2" id="KW-0349">Heme</keyword>
<evidence type="ECO:0000313" key="8">
    <source>
        <dbReference type="EMBL" id="EGD47514.1"/>
    </source>
</evidence>
<dbReference type="AlphaFoldDB" id="F1TD76"/>
<dbReference type="GO" id="GO:0016491">
    <property type="term" value="F:oxidoreductase activity"/>
    <property type="evidence" value="ECO:0007669"/>
    <property type="project" value="UniProtKB-KW"/>
</dbReference>
<evidence type="ECO:0000256" key="6">
    <source>
        <dbReference type="ARBA" id="ARBA00023014"/>
    </source>
</evidence>
<feature type="domain" description="4Fe-4S ferredoxin-type" evidence="7">
    <location>
        <begin position="157"/>
        <end position="186"/>
    </location>
</feature>
<dbReference type="PROSITE" id="PS00198">
    <property type="entry name" value="4FE4S_FER_1"/>
    <property type="match status" value="1"/>
</dbReference>
<reference evidence="8" key="2">
    <citation type="submission" date="2011-01" db="EMBL/GenBank/DDBJ databases">
        <title>The Non-contiguous Finished genome of Clostridium papyrosolvens.</title>
        <authorList>
            <person name="Lucas S."/>
            <person name="Copeland A."/>
            <person name="Lapidus A."/>
            <person name="Cheng J.-F."/>
            <person name="Goodwin L."/>
            <person name="Pitluck S."/>
            <person name="Misra M."/>
            <person name="Chertkov O."/>
            <person name="Detter J.C."/>
            <person name="Han C."/>
            <person name="Tapia R."/>
            <person name="Land M."/>
            <person name="Hauser L."/>
            <person name="Kyrpides N."/>
            <person name="Ivanova N."/>
            <person name="Pagani I."/>
            <person name="Mouttaki H."/>
            <person name="He Z."/>
            <person name="Zhou J."/>
            <person name="Hemme C.L."/>
            <person name="Woyke T."/>
        </authorList>
    </citation>
    <scope>NUCLEOTIDE SEQUENCE [LARGE SCALE GENOMIC DNA]</scope>
    <source>
        <strain evidence="8">DSM 2782</strain>
    </source>
</reference>
<evidence type="ECO:0000256" key="4">
    <source>
        <dbReference type="ARBA" id="ARBA00023002"/>
    </source>
</evidence>
<evidence type="ECO:0000256" key="1">
    <source>
        <dbReference type="ARBA" id="ARBA00022485"/>
    </source>
</evidence>
<keyword evidence="1" id="KW-0004">4Fe-4S</keyword>
<comment type="caution">
    <text evidence="8">The sequence shown here is derived from an EMBL/GenBank/DDBJ whole genome shotgun (WGS) entry which is preliminary data.</text>
</comment>
<dbReference type="RefSeq" id="WP_004619375.1">
    <property type="nucleotide sequence ID" value="NZ_ACXX02000007.1"/>
</dbReference>
<dbReference type="InterPro" id="IPR045854">
    <property type="entry name" value="NO2/SO3_Rdtase_4Fe4S_sf"/>
</dbReference>
<dbReference type="OrthoDB" id="9800558at2"/>
<dbReference type="Proteomes" id="UP000003860">
    <property type="component" value="Unassembled WGS sequence"/>
</dbReference>
<dbReference type="InterPro" id="IPR017900">
    <property type="entry name" value="4Fe4S_Fe_S_CS"/>
</dbReference>
<evidence type="ECO:0000256" key="2">
    <source>
        <dbReference type="ARBA" id="ARBA00022617"/>
    </source>
</evidence>
<dbReference type="SUPFAM" id="SSF54862">
    <property type="entry name" value="4Fe-4S ferredoxins"/>
    <property type="match status" value="1"/>
</dbReference>
<dbReference type="GO" id="GO:0020037">
    <property type="term" value="F:heme binding"/>
    <property type="evidence" value="ECO:0007669"/>
    <property type="project" value="InterPro"/>
</dbReference>
<dbReference type="Gene3D" id="3.30.70.20">
    <property type="match status" value="1"/>
</dbReference>
<dbReference type="PROSITE" id="PS51379">
    <property type="entry name" value="4FE4S_FER_2"/>
    <property type="match status" value="2"/>
</dbReference>
<keyword evidence="4" id="KW-0560">Oxidoreductase</keyword>
<dbReference type="Gene3D" id="3.30.413.10">
    <property type="entry name" value="Sulfite Reductase Hemoprotein, domain 1"/>
    <property type="match status" value="1"/>
</dbReference>
<dbReference type="STRING" id="588581.Cpap_1704"/>
<evidence type="ECO:0000256" key="5">
    <source>
        <dbReference type="ARBA" id="ARBA00023004"/>
    </source>
</evidence>